<proteinExistence type="predicted"/>
<organism evidence="2">
    <name type="scientific">marine metagenome</name>
    <dbReference type="NCBI Taxonomy" id="408172"/>
    <lineage>
        <taxon>unclassified sequences</taxon>
        <taxon>metagenomes</taxon>
        <taxon>ecological metagenomes</taxon>
    </lineage>
</organism>
<dbReference type="Gene3D" id="2.60.40.10">
    <property type="entry name" value="Immunoglobulins"/>
    <property type="match status" value="2"/>
</dbReference>
<feature type="non-terminal residue" evidence="2">
    <location>
        <position position="389"/>
    </location>
</feature>
<dbReference type="Pfam" id="PF17957">
    <property type="entry name" value="Big_7"/>
    <property type="match status" value="1"/>
</dbReference>
<protein>
    <recommendedName>
        <fullName evidence="1">Fibronectin type-III domain-containing protein</fullName>
    </recommendedName>
</protein>
<accession>A0A382KWT2</accession>
<dbReference type="SUPFAM" id="SSF49265">
    <property type="entry name" value="Fibronectin type III"/>
    <property type="match status" value="1"/>
</dbReference>
<dbReference type="InterPro" id="IPR013783">
    <property type="entry name" value="Ig-like_fold"/>
</dbReference>
<gene>
    <name evidence="2" type="ORF">METZ01_LOCUS280081</name>
</gene>
<feature type="domain" description="Fibronectin type-III" evidence="1">
    <location>
        <begin position="124"/>
        <end position="218"/>
    </location>
</feature>
<evidence type="ECO:0000259" key="1">
    <source>
        <dbReference type="PROSITE" id="PS50853"/>
    </source>
</evidence>
<dbReference type="InterPro" id="IPR036116">
    <property type="entry name" value="FN3_sf"/>
</dbReference>
<dbReference type="EMBL" id="UINC01082453">
    <property type="protein sequence ID" value="SVC27227.1"/>
    <property type="molecule type" value="Genomic_DNA"/>
</dbReference>
<name>A0A382KWT2_9ZZZZ</name>
<sequence length="389" mass="43944">MGVKKILLILPILFLIYWGCEEEVEEDTTPPTVTITFPQNNTTVFELVNITCISSDNEGVEKVKLWLNGVSTGMTDETEPYSFTWNTNEVDDGNYTITIRSYDTNDNTTDSQPIVLTVDNTQSNPQSVNITSLVFENGGFNITWNPSTDGDFSSYELEKSIESSMNDYTVVYSIDEVGNTNYVDTDVDPLVYLYYRVTVSDTFGYQSKGEIFSSSLDPLPTSINVESVDYTLEEMTVSWVESGEGDFKQYKLLQSETETGDRDTVVTITEKSTTSHFITNFDPTHENWFWVEVSDTLGQTSIGNGMTNSIDSEPSQIDVISVTYDFESMTVTWEQSSDNDFVSYELLNSESENGEYTTIVVIDDIGDTSHSFINDMFFDPTQENWFKIK</sequence>
<reference evidence="2" key="1">
    <citation type="submission" date="2018-05" db="EMBL/GenBank/DDBJ databases">
        <authorList>
            <person name="Lanie J.A."/>
            <person name="Ng W.-L."/>
            <person name="Kazmierczak K.M."/>
            <person name="Andrzejewski T.M."/>
            <person name="Davidsen T.M."/>
            <person name="Wayne K.J."/>
            <person name="Tettelin H."/>
            <person name="Glass J.I."/>
            <person name="Rusch D."/>
            <person name="Podicherti R."/>
            <person name="Tsui H.-C.T."/>
            <person name="Winkler M.E."/>
        </authorList>
    </citation>
    <scope>NUCLEOTIDE SEQUENCE</scope>
</reference>
<feature type="domain" description="Fibronectin type-III" evidence="1">
    <location>
        <begin position="219"/>
        <end position="326"/>
    </location>
</feature>
<dbReference type="AlphaFoldDB" id="A0A382KWT2"/>
<dbReference type="PROSITE" id="PS50853">
    <property type="entry name" value="FN3"/>
    <property type="match status" value="2"/>
</dbReference>
<evidence type="ECO:0000313" key="2">
    <source>
        <dbReference type="EMBL" id="SVC27227.1"/>
    </source>
</evidence>
<dbReference type="InterPro" id="IPR003961">
    <property type="entry name" value="FN3_dom"/>
</dbReference>